<organism evidence="4">
    <name type="scientific">Oryza brachyantha</name>
    <name type="common">malo sina</name>
    <dbReference type="NCBI Taxonomy" id="4533"/>
    <lineage>
        <taxon>Eukaryota</taxon>
        <taxon>Viridiplantae</taxon>
        <taxon>Streptophyta</taxon>
        <taxon>Embryophyta</taxon>
        <taxon>Tracheophyta</taxon>
        <taxon>Spermatophyta</taxon>
        <taxon>Magnoliopsida</taxon>
        <taxon>Liliopsida</taxon>
        <taxon>Poales</taxon>
        <taxon>Poaceae</taxon>
        <taxon>BOP clade</taxon>
        <taxon>Oryzoideae</taxon>
        <taxon>Oryzeae</taxon>
        <taxon>Oryzinae</taxon>
        <taxon>Oryza</taxon>
    </lineage>
</organism>
<keyword evidence="2" id="KW-0804">Transcription</keyword>
<accession>J3M1W2</accession>
<name>J3M1W2_ORYBR</name>
<evidence type="ECO:0008006" key="6">
    <source>
        <dbReference type="Google" id="ProtNLM"/>
    </source>
</evidence>
<keyword evidence="1" id="KW-0805">Transcription regulation</keyword>
<dbReference type="EnsemblPlants" id="OB04G33870.1">
    <property type="protein sequence ID" value="OB04G33870.1"/>
    <property type="gene ID" value="OB04G33870"/>
</dbReference>
<dbReference type="eggNOG" id="KOG2744">
    <property type="taxonomic scope" value="Eukaryota"/>
</dbReference>
<dbReference type="GO" id="GO:0006357">
    <property type="term" value="P:regulation of transcription by RNA polymerase II"/>
    <property type="evidence" value="ECO:0007669"/>
    <property type="project" value="InterPro"/>
</dbReference>
<evidence type="ECO:0000256" key="1">
    <source>
        <dbReference type="ARBA" id="ARBA00023015"/>
    </source>
</evidence>
<dbReference type="InterPro" id="IPR045147">
    <property type="entry name" value="ARI3A/B/C"/>
</dbReference>
<dbReference type="PANTHER" id="PTHR15348:SF0">
    <property type="entry name" value="PROTEIN DEAD RINGER"/>
    <property type="match status" value="1"/>
</dbReference>
<dbReference type="Proteomes" id="UP000006038">
    <property type="component" value="Chromosome 4"/>
</dbReference>
<evidence type="ECO:0000256" key="2">
    <source>
        <dbReference type="ARBA" id="ARBA00023163"/>
    </source>
</evidence>
<evidence type="ECO:0000256" key="3">
    <source>
        <dbReference type="ARBA" id="ARBA00023242"/>
    </source>
</evidence>
<reference evidence="4" key="1">
    <citation type="journal article" date="2013" name="Nat. Commun.">
        <title>Whole-genome sequencing of Oryza brachyantha reveals mechanisms underlying Oryza genome evolution.</title>
        <authorList>
            <person name="Chen J."/>
            <person name="Huang Q."/>
            <person name="Gao D."/>
            <person name="Wang J."/>
            <person name="Lang Y."/>
            <person name="Liu T."/>
            <person name="Li B."/>
            <person name="Bai Z."/>
            <person name="Luis Goicoechea J."/>
            <person name="Liang C."/>
            <person name="Chen C."/>
            <person name="Zhang W."/>
            <person name="Sun S."/>
            <person name="Liao Y."/>
            <person name="Zhang X."/>
            <person name="Yang L."/>
            <person name="Song C."/>
            <person name="Wang M."/>
            <person name="Shi J."/>
            <person name="Liu G."/>
            <person name="Liu J."/>
            <person name="Zhou H."/>
            <person name="Zhou W."/>
            <person name="Yu Q."/>
            <person name="An N."/>
            <person name="Chen Y."/>
            <person name="Cai Q."/>
            <person name="Wang B."/>
            <person name="Liu B."/>
            <person name="Min J."/>
            <person name="Huang Y."/>
            <person name="Wu H."/>
            <person name="Li Z."/>
            <person name="Zhang Y."/>
            <person name="Yin Y."/>
            <person name="Song W."/>
            <person name="Jiang J."/>
            <person name="Jackson S.A."/>
            <person name="Wing R.A."/>
            <person name="Wang J."/>
            <person name="Chen M."/>
        </authorList>
    </citation>
    <scope>NUCLEOTIDE SEQUENCE [LARGE SCALE GENOMIC DNA]</scope>
    <source>
        <strain evidence="4">cv. IRGC 101232</strain>
    </source>
</reference>
<dbReference type="PANTHER" id="PTHR15348">
    <property type="entry name" value="AT-RICH INTERACTIVE DOMAIN-CONTAINING PROTEIN ARID DOMAIN- CONTAINING PROTEIN DEAD RINGER PROTEIN B-CELL REGULATOR OF IGH TRANSCRIPTION BRIGHT"/>
    <property type="match status" value="1"/>
</dbReference>
<sequence>MQILQRSSGCEVKKDCYEVYALVPGLLREEVHLQSDPAGRLIVTGEPEQLDNPWGVIPFNKC</sequence>
<evidence type="ECO:0000313" key="5">
    <source>
        <dbReference type="Proteomes" id="UP000006038"/>
    </source>
</evidence>
<keyword evidence="5" id="KW-1185">Reference proteome</keyword>
<dbReference type="CDD" id="cd06464">
    <property type="entry name" value="ACD_sHsps-like"/>
    <property type="match status" value="1"/>
</dbReference>
<keyword evidence="3" id="KW-0539">Nucleus</keyword>
<dbReference type="Gramene" id="OB04G33870.1">
    <property type="protein sequence ID" value="OB04G33870.1"/>
    <property type="gene ID" value="OB04G33870"/>
</dbReference>
<dbReference type="HOGENOM" id="CLU_2907703_0_0_1"/>
<dbReference type="GO" id="GO:0005634">
    <property type="term" value="C:nucleus"/>
    <property type="evidence" value="ECO:0007669"/>
    <property type="project" value="TreeGrafter"/>
</dbReference>
<reference evidence="4" key="2">
    <citation type="submission" date="2013-04" db="UniProtKB">
        <authorList>
            <consortium name="EnsemblPlants"/>
        </authorList>
    </citation>
    <scope>IDENTIFICATION</scope>
</reference>
<evidence type="ECO:0000313" key="4">
    <source>
        <dbReference type="EnsemblPlants" id="OB04G33870.1"/>
    </source>
</evidence>
<protein>
    <recommendedName>
        <fullName evidence="6">SHSP domain-containing protein</fullName>
    </recommendedName>
</protein>
<dbReference type="STRING" id="4533.J3M1W2"/>
<proteinExistence type="predicted"/>
<dbReference type="AlphaFoldDB" id="J3M1W2"/>
<dbReference type="GO" id="GO:0003677">
    <property type="term" value="F:DNA binding"/>
    <property type="evidence" value="ECO:0007669"/>
    <property type="project" value="TreeGrafter"/>
</dbReference>